<keyword evidence="4" id="KW-0460">Magnesium</keyword>
<dbReference type="PRINTS" id="PR00866">
    <property type="entry name" value="RNADNAPOLMS"/>
</dbReference>
<evidence type="ECO:0000256" key="4">
    <source>
        <dbReference type="ARBA" id="ARBA00022842"/>
    </source>
</evidence>
<dbReference type="GO" id="GO:0046872">
    <property type="term" value="F:metal ion binding"/>
    <property type="evidence" value="ECO:0007669"/>
    <property type="project" value="UniProtKB-KW"/>
</dbReference>
<dbReference type="GO" id="GO:0003723">
    <property type="term" value="F:RNA binding"/>
    <property type="evidence" value="ECO:0007669"/>
    <property type="project" value="InterPro"/>
</dbReference>
<dbReference type="GO" id="GO:0003964">
    <property type="term" value="F:RNA-directed DNA polymerase activity"/>
    <property type="evidence" value="ECO:0007669"/>
    <property type="project" value="UniProtKB-KW"/>
</dbReference>
<dbReference type="EMBL" id="CACVAZ010000125">
    <property type="protein sequence ID" value="CAA6819678.1"/>
    <property type="molecule type" value="Genomic_DNA"/>
</dbReference>
<name>A0A6S6TU31_9BACT</name>
<evidence type="ECO:0000256" key="3">
    <source>
        <dbReference type="ARBA" id="ARBA00022723"/>
    </source>
</evidence>
<evidence type="ECO:0000256" key="6">
    <source>
        <dbReference type="SAM" id="MobiDB-lite"/>
    </source>
</evidence>
<protein>
    <submittedName>
        <fullName evidence="7">Uncharacterized protein</fullName>
    </submittedName>
</protein>
<reference evidence="7" key="1">
    <citation type="submission" date="2020-01" db="EMBL/GenBank/DDBJ databases">
        <authorList>
            <person name="Meier V. D."/>
            <person name="Meier V D."/>
        </authorList>
    </citation>
    <scope>NUCLEOTIDE SEQUENCE</scope>
    <source>
        <strain evidence="7">HLG_WM_MAG_02</strain>
    </source>
</reference>
<evidence type="ECO:0000256" key="2">
    <source>
        <dbReference type="ARBA" id="ARBA00022695"/>
    </source>
</evidence>
<dbReference type="AlphaFoldDB" id="A0A6S6TU31"/>
<organism evidence="7">
    <name type="scientific">uncultured Sulfurovum sp</name>
    <dbReference type="NCBI Taxonomy" id="269237"/>
    <lineage>
        <taxon>Bacteria</taxon>
        <taxon>Pseudomonadati</taxon>
        <taxon>Campylobacterota</taxon>
        <taxon>Epsilonproteobacteria</taxon>
        <taxon>Campylobacterales</taxon>
        <taxon>Sulfurovaceae</taxon>
        <taxon>Sulfurovum</taxon>
        <taxon>environmental samples</taxon>
    </lineage>
</organism>
<dbReference type="GO" id="GO:0051607">
    <property type="term" value="P:defense response to virus"/>
    <property type="evidence" value="ECO:0007669"/>
    <property type="project" value="UniProtKB-KW"/>
</dbReference>
<keyword evidence="1" id="KW-0808">Transferase</keyword>
<dbReference type="InterPro" id="IPR043502">
    <property type="entry name" value="DNA/RNA_pol_sf"/>
</dbReference>
<sequence length="325" mass="38074">MNAYQCTLYGVKSLNKLQQFLQIKAKQEFKALSSSVKSTPLKYYSPFKDENKRELFNCSSHITFLHKKVMRLFNLEQSTYLKSGVKKESHITNAKEHQNSNFFLLIDIKGFYPSITKSKIKTQLIQTYKQSKDVAEFLSNLLTVPQEKSLGKRALVTGSPLSQWFAYVINKKMFDELYNVSKEENIIFSVYVDDITFSSKSIISYKFYTKIYNIINKYEYRIHQGKMYRGKLCNKTKVTGIQFTKYGFRLLDKHKEKIRKIVKSKDCSNQIKSLLGLVNFAIQVNPRYSKYKYLIEKSLLLKHSNTKNKNQYHKSPTNSKALKYS</sequence>
<feature type="region of interest" description="Disordered" evidence="6">
    <location>
        <begin position="306"/>
        <end position="325"/>
    </location>
</feature>
<proteinExistence type="predicted"/>
<feature type="compositionally biased region" description="Polar residues" evidence="6">
    <location>
        <begin position="313"/>
        <end position="325"/>
    </location>
</feature>
<gene>
    <name evidence="7" type="ORF">HELGO_WM46791</name>
</gene>
<evidence type="ECO:0000256" key="1">
    <source>
        <dbReference type="ARBA" id="ARBA00022679"/>
    </source>
</evidence>
<keyword evidence="3" id="KW-0479">Metal-binding</keyword>
<dbReference type="SUPFAM" id="SSF56672">
    <property type="entry name" value="DNA/RNA polymerases"/>
    <property type="match status" value="1"/>
</dbReference>
<evidence type="ECO:0000313" key="7">
    <source>
        <dbReference type="EMBL" id="CAA6819678.1"/>
    </source>
</evidence>
<accession>A0A6S6TU31</accession>
<dbReference type="InterPro" id="IPR000123">
    <property type="entry name" value="Reverse_transcriptase_msDNA"/>
</dbReference>
<keyword evidence="2" id="KW-0548">Nucleotidyltransferase</keyword>
<keyword evidence="5" id="KW-0695">RNA-directed DNA polymerase</keyword>
<evidence type="ECO:0000256" key="5">
    <source>
        <dbReference type="ARBA" id="ARBA00022918"/>
    </source>
</evidence>